<dbReference type="Pfam" id="PF01381">
    <property type="entry name" value="HTH_3"/>
    <property type="match status" value="1"/>
</dbReference>
<dbReference type="EMBL" id="PKJC01000005">
    <property type="protein sequence ID" value="PKZ65713.1"/>
    <property type="molecule type" value="Genomic_DNA"/>
</dbReference>
<proteinExistence type="predicted"/>
<keyword evidence="3" id="KW-0804">Transcription</keyword>
<dbReference type="CDD" id="cd00093">
    <property type="entry name" value="HTH_XRE"/>
    <property type="match status" value="1"/>
</dbReference>
<evidence type="ECO:0000256" key="1">
    <source>
        <dbReference type="ARBA" id="ARBA00023015"/>
    </source>
</evidence>
<name>A0A2I1R999_9ACTN</name>
<feature type="region of interest" description="Disordered" evidence="4">
    <location>
        <begin position="264"/>
        <end position="286"/>
    </location>
</feature>
<dbReference type="SUPFAM" id="SSF47413">
    <property type="entry name" value="lambda repressor-like DNA-binding domains"/>
    <property type="match status" value="1"/>
</dbReference>
<organism evidence="6 7">
    <name type="scientific">Gordonia terrae</name>
    <dbReference type="NCBI Taxonomy" id="2055"/>
    <lineage>
        <taxon>Bacteria</taxon>
        <taxon>Bacillati</taxon>
        <taxon>Actinomycetota</taxon>
        <taxon>Actinomycetes</taxon>
        <taxon>Mycobacteriales</taxon>
        <taxon>Gordoniaceae</taxon>
        <taxon>Gordonia</taxon>
    </lineage>
</organism>
<protein>
    <recommendedName>
        <fullName evidence="5">HTH cro/C1-type domain-containing protein</fullName>
    </recommendedName>
</protein>
<dbReference type="GO" id="GO:0005829">
    <property type="term" value="C:cytosol"/>
    <property type="evidence" value="ECO:0007669"/>
    <property type="project" value="TreeGrafter"/>
</dbReference>
<dbReference type="AlphaFoldDB" id="A0A2I1R999"/>
<dbReference type="PANTHER" id="PTHR46797:SF23">
    <property type="entry name" value="HTH-TYPE TRANSCRIPTIONAL REGULATOR SUTR"/>
    <property type="match status" value="1"/>
</dbReference>
<evidence type="ECO:0000256" key="3">
    <source>
        <dbReference type="ARBA" id="ARBA00023163"/>
    </source>
</evidence>
<sequence>MSASIRISGEVADWMELGSGPARSERVGCGIAELDDLLGPLVPGENVVWGVAHGCREDLIGRVASGAGMPVRSGSLDDLPVTPSADATTVWVVDLTQAGPSDLVRSSARIGEAVRAVFGSAAICHWLLDREQLDNAEWLWSVQCVLSADAGEVIVHRADGRRAADSVIQTGHGESNGASRRASIRAGHLGRGIRAARVELGWSQAELGRRVGVSASAISQMERGRLGLSLETAIEVADRLGVDFDELLRGPGTEHIVVEERPGIAGDRSPVRRESSGDAVPRPPLRSTLVAPGGTLIPPVSASGRLTLLVGGGLLRVERAPQRTLVRAGDIVGIDRAIGCAVTNLGTVPAVVFTAW</sequence>
<dbReference type="InterPro" id="IPR050807">
    <property type="entry name" value="TransReg_Diox_bact_type"/>
</dbReference>
<dbReference type="PANTHER" id="PTHR46797">
    <property type="entry name" value="HTH-TYPE TRANSCRIPTIONAL REGULATOR"/>
    <property type="match status" value="1"/>
</dbReference>
<comment type="caution">
    <text evidence="6">The sequence shown here is derived from an EMBL/GenBank/DDBJ whole genome shotgun (WGS) entry which is preliminary data.</text>
</comment>
<evidence type="ECO:0000313" key="6">
    <source>
        <dbReference type="EMBL" id="PKZ65713.1"/>
    </source>
</evidence>
<evidence type="ECO:0000256" key="2">
    <source>
        <dbReference type="ARBA" id="ARBA00023125"/>
    </source>
</evidence>
<dbReference type="InterPro" id="IPR001387">
    <property type="entry name" value="Cro/C1-type_HTH"/>
</dbReference>
<dbReference type="Gene3D" id="1.10.260.40">
    <property type="entry name" value="lambda repressor-like DNA-binding domains"/>
    <property type="match status" value="1"/>
</dbReference>
<dbReference type="GO" id="GO:0003677">
    <property type="term" value="F:DNA binding"/>
    <property type="evidence" value="ECO:0007669"/>
    <property type="project" value="UniProtKB-KW"/>
</dbReference>
<keyword evidence="2" id="KW-0238">DNA-binding</keyword>
<accession>A0A2I1R999</accession>
<dbReference type="Proteomes" id="UP000234662">
    <property type="component" value="Unassembled WGS sequence"/>
</dbReference>
<dbReference type="GO" id="GO:0003700">
    <property type="term" value="F:DNA-binding transcription factor activity"/>
    <property type="evidence" value="ECO:0007669"/>
    <property type="project" value="TreeGrafter"/>
</dbReference>
<keyword evidence="1" id="KW-0805">Transcription regulation</keyword>
<evidence type="ECO:0000259" key="5">
    <source>
        <dbReference type="PROSITE" id="PS50943"/>
    </source>
</evidence>
<reference evidence="6 7" key="1">
    <citation type="submission" date="2017-12" db="EMBL/GenBank/DDBJ databases">
        <title>Phylogenetic diversity of female urinary microbiome.</title>
        <authorList>
            <person name="Thomas-White K."/>
            <person name="Wolfe A.J."/>
        </authorList>
    </citation>
    <scope>NUCLEOTIDE SEQUENCE [LARGE SCALE GENOMIC DNA]</scope>
    <source>
        <strain evidence="6 7">UMB0777</strain>
    </source>
</reference>
<dbReference type="STRING" id="2055.BCM27_24345"/>
<gene>
    <name evidence="6" type="ORF">CYJ73_09105</name>
</gene>
<feature type="domain" description="HTH cro/C1-type" evidence="5">
    <location>
        <begin position="193"/>
        <end position="247"/>
    </location>
</feature>
<evidence type="ECO:0000256" key="4">
    <source>
        <dbReference type="SAM" id="MobiDB-lite"/>
    </source>
</evidence>
<dbReference type="PROSITE" id="PS50943">
    <property type="entry name" value="HTH_CROC1"/>
    <property type="match status" value="1"/>
</dbReference>
<dbReference type="SMART" id="SM00530">
    <property type="entry name" value="HTH_XRE"/>
    <property type="match status" value="1"/>
</dbReference>
<evidence type="ECO:0000313" key="7">
    <source>
        <dbReference type="Proteomes" id="UP000234662"/>
    </source>
</evidence>
<dbReference type="InterPro" id="IPR010982">
    <property type="entry name" value="Lambda_DNA-bd_dom_sf"/>
</dbReference>